<dbReference type="InterPro" id="IPR036779">
    <property type="entry name" value="LysM_dom_sf"/>
</dbReference>
<reference evidence="9" key="1">
    <citation type="journal article" date="2019" name="Int. J. Syst. Evol. Microbiol.">
        <title>The Global Catalogue of Microorganisms (GCM) 10K type strain sequencing project: providing services to taxonomists for standard genome sequencing and annotation.</title>
        <authorList>
            <consortium name="The Broad Institute Genomics Platform"/>
            <consortium name="The Broad Institute Genome Sequencing Center for Infectious Disease"/>
            <person name="Wu L."/>
            <person name="Ma J."/>
        </authorList>
    </citation>
    <scope>NUCLEOTIDE SEQUENCE [LARGE SCALE GENOMIC DNA]</scope>
    <source>
        <strain evidence="9">JCM 16981</strain>
    </source>
</reference>
<gene>
    <name evidence="8" type="ORF">GCM10022378_03120</name>
</gene>
<dbReference type="InterPro" id="IPR038765">
    <property type="entry name" value="Papain-like_cys_pep_sf"/>
</dbReference>
<feature type="domain" description="LysM" evidence="7">
    <location>
        <begin position="83"/>
        <end position="126"/>
    </location>
</feature>
<comment type="caution">
    <text evidence="8">The sequence shown here is derived from an EMBL/GenBank/DDBJ whole genome shotgun (WGS) entry which is preliminary data.</text>
</comment>
<dbReference type="Pfam" id="PF05257">
    <property type="entry name" value="CHAP"/>
    <property type="match status" value="1"/>
</dbReference>
<dbReference type="InterPro" id="IPR018392">
    <property type="entry name" value="LysM"/>
</dbReference>
<dbReference type="CDD" id="cd00118">
    <property type="entry name" value="LysM"/>
    <property type="match status" value="2"/>
</dbReference>
<accession>A0ABP7E9I6</accession>
<dbReference type="Gene3D" id="3.10.350.10">
    <property type="entry name" value="LysM domain"/>
    <property type="match status" value="2"/>
</dbReference>
<dbReference type="PANTHER" id="PTHR33734:SF22">
    <property type="entry name" value="MEMBRANE-BOUND LYTIC MUREIN TRANSGLYCOSYLASE D"/>
    <property type="match status" value="1"/>
</dbReference>
<feature type="compositionally biased region" description="Polar residues" evidence="4">
    <location>
        <begin position="170"/>
        <end position="179"/>
    </location>
</feature>
<organism evidence="8 9">
    <name type="scientific">Salinicoccus jeotgali</name>
    <dbReference type="NCBI Taxonomy" id="381634"/>
    <lineage>
        <taxon>Bacteria</taxon>
        <taxon>Bacillati</taxon>
        <taxon>Bacillota</taxon>
        <taxon>Bacilli</taxon>
        <taxon>Bacillales</taxon>
        <taxon>Staphylococcaceae</taxon>
        <taxon>Salinicoccus</taxon>
    </lineage>
</organism>
<name>A0ABP7E9I6_9STAP</name>
<feature type="region of interest" description="Disordered" evidence="4">
    <location>
        <begin position="139"/>
        <end position="260"/>
    </location>
</feature>
<evidence type="ECO:0000259" key="6">
    <source>
        <dbReference type="PROSITE" id="PS50911"/>
    </source>
</evidence>
<dbReference type="Pfam" id="PF01476">
    <property type="entry name" value="LysM"/>
    <property type="match status" value="2"/>
</dbReference>
<dbReference type="Proteomes" id="UP001500920">
    <property type="component" value="Unassembled WGS sequence"/>
</dbReference>
<feature type="compositionally biased region" description="Polar residues" evidence="4">
    <location>
        <begin position="186"/>
        <end position="234"/>
    </location>
</feature>
<dbReference type="Gene3D" id="3.90.1720.10">
    <property type="entry name" value="endopeptidase domain like (from Nostoc punctiforme)"/>
    <property type="match status" value="1"/>
</dbReference>
<feature type="compositionally biased region" description="Low complexity" evidence="4">
    <location>
        <begin position="150"/>
        <end position="163"/>
    </location>
</feature>
<evidence type="ECO:0000256" key="5">
    <source>
        <dbReference type="SAM" id="SignalP"/>
    </source>
</evidence>
<keyword evidence="2" id="KW-0378">Hydrolase</keyword>
<protein>
    <submittedName>
        <fullName evidence="8">Uncharacterized protein</fullName>
    </submittedName>
</protein>
<sequence>MKKTLLSIATVTTLTGVASHNVSAADYTVESGDTLWGLANENGTSVSNLKEMNNLSSDLIVPGEVLEVDEEKEETHVKEENQGIYTIKSGDTLYKIGQKFNVDYKQIKTWNNLSSDMIYAGKTLIVSADAVPAEQKAPVVAEAATQNNSADTQAQADTTNQQADSEKTEAQQSNQNNETEAPAVVEQSQDNTEVQATQSDNANQQVEPKQAATQPANQNNEQESSNVAQTSNQNRTEDVQQSANENNQNVNQSSQETPAVVENTSNNEVATQNVNSQETTQVQAPAPQAPAPSVASGSYGSNYYMTGDCTWYVFERRKEMGASVSNSWGDAKNWASAARSEGLQVNNTPSVGAIMQSAAFQNGSYSFGHVAVVEAVNADGSIVVSEMNWSGGVGNKTTRTVSASNVASHNFIH</sequence>
<feature type="signal peptide" evidence="5">
    <location>
        <begin position="1"/>
        <end position="24"/>
    </location>
</feature>
<evidence type="ECO:0000313" key="8">
    <source>
        <dbReference type="EMBL" id="GAA3716166.1"/>
    </source>
</evidence>
<dbReference type="PROSITE" id="PS50911">
    <property type="entry name" value="CHAP"/>
    <property type="match status" value="1"/>
</dbReference>
<dbReference type="PANTHER" id="PTHR33734">
    <property type="entry name" value="LYSM DOMAIN-CONTAINING GPI-ANCHORED PROTEIN 2"/>
    <property type="match status" value="1"/>
</dbReference>
<dbReference type="InterPro" id="IPR007921">
    <property type="entry name" value="CHAP_dom"/>
</dbReference>
<feature type="chain" id="PRO_5045905027" evidence="5">
    <location>
        <begin position="25"/>
        <end position="413"/>
    </location>
</feature>
<feature type="domain" description="LysM" evidence="7">
    <location>
        <begin position="25"/>
        <end position="68"/>
    </location>
</feature>
<feature type="compositionally biased region" description="Low complexity" evidence="4">
    <location>
        <begin position="239"/>
        <end position="256"/>
    </location>
</feature>
<evidence type="ECO:0000256" key="4">
    <source>
        <dbReference type="SAM" id="MobiDB-lite"/>
    </source>
</evidence>
<dbReference type="SUPFAM" id="SSF54001">
    <property type="entry name" value="Cysteine proteinases"/>
    <property type="match status" value="1"/>
</dbReference>
<keyword evidence="9" id="KW-1185">Reference proteome</keyword>
<proteinExistence type="predicted"/>
<dbReference type="SUPFAM" id="SSF54106">
    <property type="entry name" value="LysM domain"/>
    <property type="match status" value="2"/>
</dbReference>
<evidence type="ECO:0000313" key="9">
    <source>
        <dbReference type="Proteomes" id="UP001500920"/>
    </source>
</evidence>
<evidence type="ECO:0000259" key="7">
    <source>
        <dbReference type="PROSITE" id="PS51782"/>
    </source>
</evidence>
<keyword evidence="3" id="KW-0961">Cell wall biogenesis/degradation</keyword>
<keyword evidence="1 5" id="KW-0732">Signal</keyword>
<feature type="compositionally biased region" description="Low complexity" evidence="4">
    <location>
        <begin position="281"/>
        <end position="296"/>
    </location>
</feature>
<evidence type="ECO:0000256" key="2">
    <source>
        <dbReference type="ARBA" id="ARBA00022801"/>
    </source>
</evidence>
<feature type="domain" description="Peptidase C51" evidence="6">
    <location>
        <begin position="284"/>
        <end position="413"/>
    </location>
</feature>
<feature type="region of interest" description="Disordered" evidence="4">
    <location>
        <begin position="273"/>
        <end position="299"/>
    </location>
</feature>
<dbReference type="RefSeq" id="WP_344700867.1">
    <property type="nucleotide sequence ID" value="NZ_BAABCK010000011.1"/>
</dbReference>
<evidence type="ECO:0000256" key="3">
    <source>
        <dbReference type="ARBA" id="ARBA00023316"/>
    </source>
</evidence>
<dbReference type="PROSITE" id="PS51782">
    <property type="entry name" value="LYSM"/>
    <property type="match status" value="2"/>
</dbReference>
<dbReference type="EMBL" id="BAABCK010000011">
    <property type="protein sequence ID" value="GAA3716166.1"/>
    <property type="molecule type" value="Genomic_DNA"/>
</dbReference>
<dbReference type="SMART" id="SM00257">
    <property type="entry name" value="LysM"/>
    <property type="match status" value="2"/>
</dbReference>
<evidence type="ECO:0000256" key="1">
    <source>
        <dbReference type="ARBA" id="ARBA00022729"/>
    </source>
</evidence>